<dbReference type="InterPro" id="IPR000742">
    <property type="entry name" value="EGF"/>
</dbReference>
<dbReference type="SMART" id="SM00282">
    <property type="entry name" value="LamG"/>
    <property type="match status" value="5"/>
</dbReference>
<dbReference type="Proteomes" id="UP001314229">
    <property type="component" value="Unassembled WGS sequence"/>
</dbReference>
<evidence type="ECO:0000256" key="8">
    <source>
        <dbReference type="ARBA" id="ARBA00022837"/>
    </source>
</evidence>
<dbReference type="GO" id="GO:0007399">
    <property type="term" value="P:nervous system development"/>
    <property type="evidence" value="ECO:0007669"/>
    <property type="project" value="UniProtKB-ARBA"/>
</dbReference>
<dbReference type="InterPro" id="IPR013320">
    <property type="entry name" value="ConA-like_dom_sf"/>
</dbReference>
<evidence type="ECO:0000256" key="3">
    <source>
        <dbReference type="ARBA" id="ARBA00022525"/>
    </source>
</evidence>
<feature type="disulfide bond" evidence="12">
    <location>
        <begin position="2912"/>
        <end position="2921"/>
    </location>
</feature>
<dbReference type="GO" id="GO:0060218">
    <property type="term" value="P:hematopoietic stem cell differentiation"/>
    <property type="evidence" value="ECO:0007669"/>
    <property type="project" value="UniProtKB-ARBA"/>
</dbReference>
<feature type="domain" description="EGF-like" evidence="16">
    <location>
        <begin position="295"/>
        <end position="331"/>
    </location>
</feature>
<dbReference type="InterPro" id="IPR001791">
    <property type="entry name" value="Laminin_G"/>
</dbReference>
<feature type="domain" description="EGF-like" evidence="16">
    <location>
        <begin position="1497"/>
        <end position="1533"/>
    </location>
</feature>
<feature type="disulfide bond" evidence="12">
    <location>
        <begin position="1409"/>
        <end position="1418"/>
    </location>
</feature>
<feature type="disulfide bond" evidence="12">
    <location>
        <begin position="742"/>
        <end position="751"/>
    </location>
</feature>
<feature type="disulfide bond" evidence="12">
    <location>
        <begin position="1311"/>
        <end position="1328"/>
    </location>
</feature>
<dbReference type="FunFam" id="2.10.25.10:FF:000143">
    <property type="entry name" value="Protein crumbs 1"/>
    <property type="match status" value="2"/>
</dbReference>
<feature type="region of interest" description="Disordered" evidence="13">
    <location>
        <begin position="2019"/>
        <end position="2061"/>
    </location>
</feature>
<sequence>METSLFRLIAVFVSCTVHLIDCKTICNRPASLEWHLKQHSVQMNWTLVGNICKSVAECWDSQEGEESSGQPFNFPQICPLQLQHGDKLMMTTDETLQSYGIRILNVSKDNFESCSTNGQREDQFLSPHNVNGSEQVEAKWLVPGHRYFIALHEGDTQLCKFGLRLNVSVKTQLCQASPLLRLCSGNGVCQTGHRESAYYCRCHHHYSGRFCEKFDACLDNPCENKGVCLSNGSTDPNHRTYKCLCPPHFTGVNCSEVIGKENCDRICENGTCVQMSSTSFKCICDTGFSGPACERKATCDPNPCRNGGTCEESPEGFVCHCPERFWGLYCDSSVDVDCMSYGCQEEHICTAGERASECVCADGNVVPACRRKQNLCSSSPCLNNATCVSKGKDYVCRCLRGFSGKNCEEIIDYCRLLNINCLNEGLCLSVIGGYQCVCAPGWIGELCQYVSDACLIKPNRCLNGATCFTTGQPSSPPQYTCMCPPGFTGTNCETEVNECESNPCRHNGTCSDLVGHYECQCPTGFLGKNCEVDIDACVLPNNICPPKTQCLDLPDGLKYTCRVPCPQNLQLCANGGRCVFSDASSYSCICTPGWTGQSCRTNVNDCVQHWCQNGATCVDEIDAYSCLCPRGYTGIYCEEDIDYCVGHSCSEHSVCLDQQYNFTCRCMLGFEGPLCELETNECNSFPCASGATCVDLISDYRCHCPPGFEGRTCSENVNDCWSQPCLNGGSCEDLSNDYICHCPLGFKGKDCSVDIDLCSFGMCSEHTLICAETKGGQNVSCTCERGFGGSFCEVNLNECDSEPCQNGGICVDGIDLYQCFCSEGFEGLNCEINYDECVHGYCANNSTCIDLVADYECICPLGFAGKNCSTAVSSCASDVEFCKNGGTCYRSSVGELQCICPPGYHGNDCSSSVNHCVSNPCDPEGTFFCEGLANTYRCVCQHGYTGPHCKTPIKHCVDGLCQHGSVCVDLSKGFKCDCLPGFTGQFCEINVDDCEEKPCGVLSLCKDTLSSYNCFCAPGFIGNNCEIEVNECLSQPCRNGGSCIDDLNSFSCQCPPGITGNYCEVDVDDCIFSPCLHNATCVDLVHGYGCICLPGFTGTKCELDIDECASSPCKNGGTCIDQPGNYFCQCVAPFKEIIRGHNCEFLPCEASNPCENGAVCVEELDQDHFPLGFRCHCRRGFAGPRCEINVDECSSSPCVHGFCYDVVDGFYCLCNPGYAGLRCEQDIDDCVNSLCSTNSVCKDLHLSYECVCHSGWEGENCQQEIDECLSQPCKNNATCTDLLNSYKCLCSPGWTGVNCAEDVNECDSGPCLNGAQCQESDVPGEFFCTCPPFFSGPLCNQPYDPCDPLHNPCLHNSTCLTRSNGTAYCRCPAGFEGSWCEIDTNECSSNPCQNQGDCVDQVNGYSCDCKMGFSGLHCEEDINECASNPCLHGGVCQDLVNKFHCVCPPGYFGTLCDLDVNECEVSPCLHEGICINKPGGFKCVCRPGYSGAWCEVNINECDSNPCQNSGRCIDAPNRYHCLCPDGFIGLNCEDNIDECLSAPCLHGSCEDGLHAYLCLCESGWTGIRCETNIDDCASSPCLNGGSCVDLTDKYACFCQDGYTGKTCETDIDVCKEAAFNVSLCFNGATCLDGEGSNFTCICPPGFMGDFCEVDVNECCSAPCHNGAICQDLINSYVCHCRSGWTGLHCEDDINECLPQPCNQGICIQNDPGYGYTCFCRPGFVGRNCKINYDDCVSNPCPEAYSCVDGINKVTCLPLATDAVPLVTVVKNTRGSTPRVLTATISPAPTVEQSTDSSYVQYFGNSYLEFEGTELSALNNITVRFQTQVAKGTILYVDQGPTNGDFFFMKLFVLDGILQYSFCCNEEEEVTRISTSTHVDDGEVHIVNIRQHLTPCEAEVTLSGHKKVKSTASNYWLGHMIQRTNHIFIGGLPQQNLPNQKAKPFDNYTGCIEIIEINKLRSFFTSDAIAGSNIDQCRYNWHAMEASTTTSSSLPTQSIPKTTTAKITTTTTTTTTITKKTTTTTPMSSTTTTPMSSTTTTTPPMSSTTTTVAAPTQTPKHSLHEPCPDGLCRNGGTCYQPQLPGVALPSCHCPLHFTGTFCEKDTTVYIPSFDGTSYLELPPLASFLQSPGDSNNLPATVKDTTVILYMTVKTRSTQGTILYTQEQNFGENFLHVFLQDGNPVAKLGCGGSHVLNAAADQNINNNRWIPITIRFNLPVGKQGGPCMIEIAVVNGTAQRLQEYVSHPVSKGTFGPIFLGDVSSHWETHDGSAKGAQRFTGCIRELQVNSKEIYLVGEAVKGRNIKNCDPPVCQHLPCRNGGTCVSDAEDWFCECPPLYTGRLCQFTACERNPCGHGATCIPKSPLEAVCLCPYGRQGLLCEEPINITRARFSGSDEFGYTSFTAYSSIPSLSFFYEFKLKFTLANNLSALKDNLILFAGHKGQGNDGDDFLVLGIRSGRVVHKFNLGSGVATIVSDRLNHQISIHTVAFGRSKRTGWLKVDGQRNRTGSSPGPLVGLNVFNHLFVGGYNEYTPELLPLGSRFRHGFHGCIFDVQFQTRRDRKFQVLGQPAGHPAFGRSVGQCGVTPCVHVRCTNGGTCVDSGSSVYCQCPFGWKGALCSETVSVCDVEHTPPPLCAHGSTCIPLPNGYTCQCPLGTAGIFCDKAVTISDPFFSGNQSSWMSFSPMNIRHRTVLQLQFQSLSADGILVYTAQHLGTRAGDFFCLSLTSGFVQLRYNLGDSTHVLQSAERVDSHGGTWHTVKAGRIGHRGFLSLDGKEARENVTKGMTTLDVATDIFVGGVSTLSSVSTDATEEEPVGFTGGLRELILNGREFELNEKGAVSGANVGDWDGTACGYKVCQKGGHCRATGSDSFTCICPPSWTGPVCNLSVNCVNNTCKHGSLCTAANVTSYSCICPLGWGGRYCDTEMSTDTLKFVGNSYVKYWDPRYTARNLKYTQVSFSFRPTTNDSLITWMGKAEQEDDDYLAVGLESGHLKIAVNLGERLTLPLMFRNLTLCCNKWHDITVSFNSTVMQVFVNNKRIYFDDVDPFERYVALNYGGQLYFGGFELHRNVSIVTTGLFSKGFEGNLRSVYLFEDTKPLQFLKNSEGFNVYESNEQ</sequence>
<feature type="disulfide bond" evidence="12">
    <location>
        <begin position="859"/>
        <end position="868"/>
    </location>
</feature>
<dbReference type="PANTHER" id="PTHR12916">
    <property type="entry name" value="CYTOCHROME C OXIDASE POLYPEPTIDE VIC-2"/>
    <property type="match status" value="1"/>
</dbReference>
<feature type="domain" description="Laminin G" evidence="15">
    <location>
        <begin position="2668"/>
        <end position="2851"/>
    </location>
</feature>
<feature type="domain" description="EGF-like" evidence="16">
    <location>
        <begin position="213"/>
        <end position="255"/>
    </location>
</feature>
<feature type="disulfide bond" evidence="12">
    <location>
        <begin position="1177"/>
        <end position="1186"/>
    </location>
</feature>
<dbReference type="GO" id="GO:0051241">
    <property type="term" value="P:negative regulation of multicellular organismal process"/>
    <property type="evidence" value="ECO:0007669"/>
    <property type="project" value="UniProtKB-ARBA"/>
</dbReference>
<feature type="domain" description="EGF-like" evidence="16">
    <location>
        <begin position="1610"/>
        <end position="1652"/>
    </location>
</feature>
<feature type="domain" description="EGF-like" evidence="16">
    <location>
        <begin position="1654"/>
        <end position="1690"/>
    </location>
</feature>
<dbReference type="FunFam" id="2.10.25.10:FF:000747">
    <property type="entry name" value="Protein eyes shut homolog"/>
    <property type="match status" value="1"/>
</dbReference>
<feature type="domain" description="EGF-like" evidence="16">
    <location>
        <begin position="170"/>
        <end position="212"/>
    </location>
</feature>
<feature type="domain" description="Laminin G" evidence="15">
    <location>
        <begin position="2927"/>
        <end position="3114"/>
    </location>
</feature>
<feature type="disulfide bond" evidence="12">
    <location>
        <begin position="1371"/>
        <end position="1380"/>
    </location>
</feature>
<dbReference type="InterPro" id="IPR000152">
    <property type="entry name" value="EGF-type_Asp/Asn_hydroxyl_site"/>
</dbReference>
<feature type="domain" description="EGF-like" evidence="16">
    <location>
        <begin position="562"/>
        <end position="600"/>
    </location>
</feature>
<evidence type="ECO:0000256" key="4">
    <source>
        <dbReference type="ARBA" id="ARBA00022530"/>
    </source>
</evidence>
<feature type="disulfide bond" evidence="12">
    <location>
        <begin position="978"/>
        <end position="987"/>
    </location>
</feature>
<feature type="disulfide bond" evidence="12">
    <location>
        <begin position="183"/>
        <end position="200"/>
    </location>
</feature>
<feature type="disulfide bond" evidence="12">
    <location>
        <begin position="2651"/>
        <end position="2660"/>
    </location>
</feature>
<dbReference type="Pfam" id="PF12661">
    <property type="entry name" value="hEGF"/>
    <property type="match status" value="6"/>
</dbReference>
<feature type="domain" description="EGF-like" evidence="16">
    <location>
        <begin position="833"/>
        <end position="869"/>
    </location>
</feature>
<feature type="domain" description="EGF-like" evidence="16">
    <location>
        <begin position="1226"/>
        <end position="1262"/>
    </location>
</feature>
<keyword evidence="8" id="KW-0106">Calcium</keyword>
<feature type="domain" description="Laminin G" evidence="15">
    <location>
        <begin position="2107"/>
        <end position="2311"/>
    </location>
</feature>
<evidence type="ECO:0000256" key="10">
    <source>
        <dbReference type="ARBA" id="ARBA00023157"/>
    </source>
</evidence>
<feature type="chain" id="PRO_5043471892" evidence="14">
    <location>
        <begin position="23"/>
        <end position="3114"/>
    </location>
</feature>
<feature type="domain" description="EGF-like" evidence="16">
    <location>
        <begin position="678"/>
        <end position="714"/>
    </location>
</feature>
<dbReference type="FunFam" id="2.10.25.10:FF:000472">
    <property type="entry name" value="Uncharacterized protein, isoform A"/>
    <property type="match status" value="5"/>
</dbReference>
<feature type="disulfide bond" evidence="12">
    <location>
        <begin position="245"/>
        <end position="254"/>
    </location>
</feature>
<feature type="disulfide bond" evidence="12">
    <location>
        <begin position="1642"/>
        <end position="1651"/>
    </location>
</feature>
<dbReference type="GO" id="GO:0048646">
    <property type="term" value="P:anatomical structure formation involved in morphogenesis"/>
    <property type="evidence" value="ECO:0007669"/>
    <property type="project" value="UniProtKB-ARBA"/>
</dbReference>
<feature type="domain" description="EGF-like" evidence="16">
    <location>
        <begin position="1692"/>
        <end position="1729"/>
    </location>
</feature>
<dbReference type="Pfam" id="PF25024">
    <property type="entry name" value="EGF_TEN"/>
    <property type="match status" value="2"/>
</dbReference>
<feature type="disulfide bond" evidence="12">
    <location>
        <begin position="2092"/>
        <end position="2101"/>
    </location>
</feature>
<dbReference type="FunFam" id="2.10.25.10:FF:000279">
    <property type="entry name" value="Neurogenic locus notch 1"/>
    <property type="match status" value="1"/>
</dbReference>
<feature type="disulfide bond" evidence="12">
    <location>
        <begin position="321"/>
        <end position="330"/>
    </location>
</feature>
<dbReference type="SUPFAM" id="SSF49899">
    <property type="entry name" value="Concanavalin A-like lectins/glucanases"/>
    <property type="match status" value="5"/>
</dbReference>
<feature type="domain" description="EGF-like" evidence="16">
    <location>
        <begin position="2885"/>
        <end position="2922"/>
    </location>
</feature>
<dbReference type="Pfam" id="PF02210">
    <property type="entry name" value="Laminin_G_2"/>
    <property type="match status" value="3"/>
</dbReference>
<keyword evidence="4" id="KW-0272">Extracellular matrix</keyword>
<dbReference type="PROSITE" id="PS01186">
    <property type="entry name" value="EGF_2"/>
    <property type="match status" value="35"/>
</dbReference>
<feature type="disulfide bond" evidence="12">
    <location>
        <begin position="1539"/>
        <end position="1549"/>
    </location>
</feature>
<feature type="disulfide bond" evidence="12">
    <location>
        <begin position="900"/>
        <end position="909"/>
    </location>
</feature>
<feature type="domain" description="EGF-like" evidence="16">
    <location>
        <begin position="640"/>
        <end position="676"/>
    </location>
</feature>
<feature type="disulfide bond" evidence="12">
    <location>
        <begin position="2608"/>
        <end position="2617"/>
    </location>
</feature>
<evidence type="ECO:0000256" key="5">
    <source>
        <dbReference type="ARBA" id="ARBA00022536"/>
    </source>
</evidence>
<keyword evidence="3" id="KW-0964">Secreted</keyword>
<dbReference type="FunFam" id="2.60.120.200:FF:000210">
    <property type="entry name" value="Protein eyes shut homolog"/>
    <property type="match status" value="1"/>
</dbReference>
<feature type="domain" description="EGF-like" evidence="16">
    <location>
        <begin position="1028"/>
        <end position="1064"/>
    </location>
</feature>
<comment type="caution">
    <text evidence="17">The sequence shown here is derived from an EMBL/GenBank/DDBJ whole genome shotgun (WGS) entry which is preliminary data.</text>
</comment>
<dbReference type="EMBL" id="CAWUFR010000007">
    <property type="protein sequence ID" value="CAK6951634.1"/>
    <property type="molecule type" value="Genomic_DNA"/>
</dbReference>
<dbReference type="GO" id="GO:0019904">
    <property type="term" value="F:protein domain specific binding"/>
    <property type="evidence" value="ECO:0007669"/>
    <property type="project" value="UniProtKB-ARBA"/>
</dbReference>
<feature type="disulfide bond" evidence="12">
    <location>
        <begin position="398"/>
        <end position="407"/>
    </location>
</feature>
<feature type="disulfide bond" evidence="12">
    <location>
        <begin position="2874"/>
        <end position="2883"/>
    </location>
</feature>
<feature type="domain" description="EGF-like" evidence="16">
    <location>
        <begin position="410"/>
        <end position="448"/>
    </location>
</feature>
<feature type="domain" description="EGF-like" evidence="16">
    <location>
        <begin position="2582"/>
        <end position="2618"/>
    </location>
</feature>
<feature type="domain" description="EGF-like" evidence="16">
    <location>
        <begin position="912"/>
        <end position="950"/>
    </location>
</feature>
<evidence type="ECO:0000256" key="13">
    <source>
        <dbReference type="SAM" id="MobiDB-lite"/>
    </source>
</evidence>
<feature type="domain" description="EGF-like" evidence="16">
    <location>
        <begin position="1264"/>
        <end position="1300"/>
    </location>
</feature>
<dbReference type="FunFam" id="2.60.120.200:FF:000183">
    <property type="entry name" value="Protein eyes shut homolog"/>
    <property type="match status" value="1"/>
</dbReference>
<dbReference type="FunFam" id="2.10.25.10:FF:000309">
    <property type="entry name" value="Uncharacterized protein, isoform A"/>
    <property type="match status" value="1"/>
</dbReference>
<dbReference type="GO" id="GO:0003008">
    <property type="term" value="P:system process"/>
    <property type="evidence" value="ECO:0007669"/>
    <property type="project" value="UniProtKB-ARBA"/>
</dbReference>
<dbReference type="FunFam" id="2.10.25.10:FF:000508">
    <property type="entry name" value="Eyes shut homolog"/>
    <property type="match status" value="1"/>
</dbReference>
<feature type="disulfide bond" evidence="12">
    <location>
        <begin position="1290"/>
        <end position="1299"/>
    </location>
</feature>
<feature type="domain" description="Laminin G" evidence="15">
    <location>
        <begin position="2391"/>
        <end position="2581"/>
    </location>
</feature>
<reference evidence="17 18" key="1">
    <citation type="submission" date="2024-01" db="EMBL/GenBank/DDBJ databases">
        <authorList>
            <person name="Alioto T."/>
            <person name="Alioto T."/>
            <person name="Gomez Garrido J."/>
        </authorList>
    </citation>
    <scope>NUCLEOTIDE SEQUENCE [LARGE SCALE GENOMIC DNA]</scope>
</reference>
<feature type="domain" description="EGF-like" evidence="16">
    <location>
        <begin position="1535"/>
        <end position="1570"/>
    </location>
</feature>
<keyword evidence="7" id="KW-0677">Repeat</keyword>
<dbReference type="PROSITE" id="PS50025">
    <property type="entry name" value="LAM_G_DOMAIN"/>
    <property type="match status" value="5"/>
</dbReference>
<evidence type="ECO:0000313" key="18">
    <source>
        <dbReference type="Proteomes" id="UP001314229"/>
    </source>
</evidence>
<dbReference type="InterPro" id="IPR013032">
    <property type="entry name" value="EGF-like_CS"/>
</dbReference>
<dbReference type="InterPro" id="IPR018097">
    <property type="entry name" value="EGF_Ca-bd_CS"/>
</dbReference>
<feature type="disulfide bond" evidence="12">
    <location>
        <begin position="921"/>
        <end position="938"/>
    </location>
</feature>
<feature type="compositionally biased region" description="Low complexity" evidence="13">
    <location>
        <begin position="2019"/>
        <end position="2059"/>
    </location>
</feature>
<dbReference type="FunFam" id="2.10.25.10:FF:000118">
    <property type="entry name" value="protein delta homolog 2"/>
    <property type="match status" value="1"/>
</dbReference>
<feature type="domain" description="EGF-like" evidence="16">
    <location>
        <begin position="495"/>
        <end position="531"/>
    </location>
</feature>
<feature type="domain" description="EGF-like" evidence="16">
    <location>
        <begin position="1189"/>
        <end position="1224"/>
    </location>
</feature>
<feature type="disulfide bond" evidence="12">
    <location>
        <begin position="1252"/>
        <end position="1261"/>
    </location>
</feature>
<keyword evidence="5 12" id="KW-0245">EGF-like domain</keyword>
<feature type="disulfide bond" evidence="12">
    <location>
        <begin position="704"/>
        <end position="713"/>
    </location>
</feature>
<dbReference type="InterPro" id="IPR009030">
    <property type="entry name" value="Growth_fac_rcpt_cys_sf"/>
</dbReference>
<dbReference type="Gene3D" id="2.10.25.10">
    <property type="entry name" value="Laminin"/>
    <property type="match status" value="43"/>
</dbReference>
<proteinExistence type="predicted"/>
<dbReference type="FunFam" id="2.60.120.200:FF:000190">
    <property type="entry name" value="Protein eyes shut homolog"/>
    <property type="match status" value="1"/>
</dbReference>
<keyword evidence="10 12" id="KW-1015">Disulfide bond</keyword>
<feature type="domain" description="EGF-like" evidence="16">
    <location>
        <begin position="795"/>
        <end position="831"/>
    </location>
</feature>
<feature type="domain" description="EGF-like" evidence="16">
    <location>
        <begin position="1383"/>
        <end position="1419"/>
    </location>
</feature>
<dbReference type="FunFam" id="2.10.25.10:FF:000031">
    <property type="entry name" value="neurogenic locus notch homolog protein 3"/>
    <property type="match status" value="1"/>
</dbReference>
<dbReference type="FunFam" id="2.10.25.10:FF:000004">
    <property type="entry name" value="Neurogenic locus notch 1"/>
    <property type="match status" value="2"/>
</dbReference>
<feature type="domain" description="EGF-like" evidence="16">
    <location>
        <begin position="372"/>
        <end position="408"/>
    </location>
</feature>
<feature type="disulfide bond" evidence="12">
    <location>
        <begin position="1054"/>
        <end position="1063"/>
    </location>
</feature>
<dbReference type="PROSITE" id="PS00022">
    <property type="entry name" value="EGF_1"/>
    <property type="match status" value="44"/>
</dbReference>
<keyword evidence="11" id="KW-0325">Glycoprotein</keyword>
<feature type="domain" description="EGF-like" evidence="16">
    <location>
        <begin position="1572"/>
        <end position="1608"/>
    </location>
</feature>
<feature type="disulfide bond" evidence="12">
    <location>
        <begin position="1696"/>
        <end position="1706"/>
    </location>
</feature>
<dbReference type="GO" id="GO:0009952">
    <property type="term" value="P:anterior/posterior pattern specification"/>
    <property type="evidence" value="ECO:0007669"/>
    <property type="project" value="UniProtKB-ARBA"/>
</dbReference>
<dbReference type="FunFam" id="2.10.25.10:FF:000591">
    <property type="entry name" value="Protein eyes shut homolog"/>
    <property type="match status" value="1"/>
</dbReference>
<keyword evidence="9" id="KW-0472">Membrane</keyword>
<feature type="domain" description="EGF-like" evidence="16">
    <location>
        <begin position="990"/>
        <end position="1026"/>
    </location>
</feature>
<evidence type="ECO:0000259" key="16">
    <source>
        <dbReference type="PROSITE" id="PS50026"/>
    </source>
</evidence>
<feature type="domain" description="EGF-like" evidence="16">
    <location>
        <begin position="1421"/>
        <end position="1457"/>
    </location>
</feature>
<feature type="disulfide bond" evidence="12">
    <location>
        <begin position="1330"/>
        <end position="1339"/>
    </location>
</feature>
<feature type="domain" description="EGF-like" evidence="16">
    <location>
        <begin position="1342"/>
        <end position="1381"/>
    </location>
</feature>
<dbReference type="GO" id="GO:0016020">
    <property type="term" value="C:membrane"/>
    <property type="evidence" value="ECO:0007669"/>
    <property type="project" value="UniProtKB-SubCell"/>
</dbReference>
<dbReference type="Gene3D" id="2.60.120.200">
    <property type="match status" value="5"/>
</dbReference>
<dbReference type="FunFam" id="2.10.25.10:FF:000122">
    <property type="entry name" value="Protein crumbs homolog 2"/>
    <property type="match status" value="3"/>
</dbReference>
<feature type="domain" description="EGF-like" evidence="16">
    <location>
        <begin position="2847"/>
        <end position="2884"/>
    </location>
</feature>
<gene>
    <name evidence="17" type="ORF">FSCOSCO3_A016491</name>
</gene>
<feature type="domain" description="EGF-like" evidence="16">
    <location>
        <begin position="716"/>
        <end position="752"/>
    </location>
</feature>
<feature type="disulfide bond" evidence="12">
    <location>
        <begin position="1016"/>
        <end position="1025"/>
    </location>
</feature>
<feature type="domain" description="EGF-like" evidence="16">
    <location>
        <begin position="2625"/>
        <end position="2661"/>
    </location>
</feature>
<feature type="disulfide bond" evidence="12">
    <location>
        <begin position="1485"/>
        <end position="1494"/>
    </location>
</feature>
<feature type="domain" description="Laminin G" evidence="15">
    <location>
        <begin position="1796"/>
        <end position="1976"/>
    </location>
</feature>
<feature type="disulfide bond" evidence="12">
    <location>
        <begin position="1193"/>
        <end position="1203"/>
    </location>
</feature>
<dbReference type="PROSITE" id="PS50026">
    <property type="entry name" value="EGF_3"/>
    <property type="match status" value="45"/>
</dbReference>
<feature type="disulfide bond" evidence="12">
    <location>
        <begin position="2333"/>
        <end position="2342"/>
    </location>
</feature>
<feature type="domain" description="EGF-like" evidence="16">
    <location>
        <begin position="871"/>
        <end position="910"/>
    </location>
</feature>
<dbReference type="GO" id="GO:0005509">
    <property type="term" value="F:calcium ion binding"/>
    <property type="evidence" value="ECO:0007669"/>
    <property type="project" value="InterPro"/>
</dbReference>
<dbReference type="SUPFAM" id="SSF57196">
    <property type="entry name" value="EGF/Laminin"/>
    <property type="match status" value="22"/>
</dbReference>
<evidence type="ECO:0000256" key="6">
    <source>
        <dbReference type="ARBA" id="ARBA00022729"/>
    </source>
</evidence>
<feature type="disulfide bond" evidence="12">
    <location>
        <begin position="666"/>
        <end position="675"/>
    </location>
</feature>
<feature type="disulfide bond" evidence="12">
    <location>
        <begin position="940"/>
        <end position="949"/>
    </location>
</feature>
<feature type="domain" description="EGF-like" evidence="16">
    <location>
        <begin position="2344"/>
        <end position="2380"/>
    </location>
</feature>
<evidence type="ECO:0000256" key="14">
    <source>
        <dbReference type="SAM" id="SignalP"/>
    </source>
</evidence>
<feature type="disulfide bond" evidence="12">
    <location>
        <begin position="284"/>
        <end position="293"/>
    </location>
</feature>
<evidence type="ECO:0000256" key="11">
    <source>
        <dbReference type="ARBA" id="ARBA00023180"/>
    </source>
</evidence>
<dbReference type="GO" id="GO:1901222">
    <property type="term" value="P:regulation of non-canonical NF-kappaB signal transduction"/>
    <property type="evidence" value="ECO:0007669"/>
    <property type="project" value="UniProtKB-ARBA"/>
</dbReference>
<dbReference type="SMART" id="SM00179">
    <property type="entry name" value="EGF_CA"/>
    <property type="match status" value="41"/>
</dbReference>
<feature type="signal peptide" evidence="14">
    <location>
        <begin position="1"/>
        <end position="22"/>
    </location>
</feature>
<feature type="disulfide bond" evidence="12">
    <location>
        <begin position="1523"/>
        <end position="1532"/>
    </location>
</feature>
<dbReference type="FunFam" id="2.10.25.10:FF:000053">
    <property type="entry name" value="Slit guidance ligand 2"/>
    <property type="match status" value="2"/>
</dbReference>
<feature type="domain" description="EGF-like" evidence="16">
    <location>
        <begin position="1145"/>
        <end position="1187"/>
    </location>
</feature>
<feature type="disulfide bond" evidence="12">
    <location>
        <begin position="1092"/>
        <end position="1101"/>
    </location>
</feature>
<feature type="domain" description="EGF-like" evidence="16">
    <location>
        <begin position="952"/>
        <end position="988"/>
    </location>
</feature>
<feature type="disulfide bond" evidence="12">
    <location>
        <begin position="521"/>
        <end position="530"/>
    </location>
</feature>
<feature type="disulfide bond" evidence="12">
    <location>
        <begin position="628"/>
        <end position="637"/>
    </location>
</feature>
<feature type="domain" description="EGF-like" evidence="16">
    <location>
        <begin position="2307"/>
        <end position="2343"/>
    </location>
</feature>
<feature type="disulfide bond" evidence="12">
    <location>
        <begin position="1598"/>
        <end position="1607"/>
    </location>
</feature>
<dbReference type="CDD" id="cd00054">
    <property type="entry name" value="EGF_CA"/>
    <property type="match status" value="29"/>
</dbReference>
<feature type="disulfide bond" evidence="12">
    <location>
        <begin position="438"/>
        <end position="447"/>
    </location>
</feature>
<dbReference type="PANTHER" id="PTHR12916:SF4">
    <property type="entry name" value="UNINFLATABLE, ISOFORM C"/>
    <property type="match status" value="1"/>
</dbReference>
<dbReference type="PROSITE" id="PS00010">
    <property type="entry name" value="ASX_HYDROXYL"/>
    <property type="match status" value="22"/>
</dbReference>
<dbReference type="FunFam" id="2.10.25.10:FF:000920">
    <property type="entry name" value="protein eyes shut homolog"/>
    <property type="match status" value="1"/>
</dbReference>
<evidence type="ECO:0000313" key="17">
    <source>
        <dbReference type="EMBL" id="CAK6951634.1"/>
    </source>
</evidence>
<feature type="domain" description="EGF-like" evidence="16">
    <location>
        <begin position="1302"/>
        <end position="1340"/>
    </location>
</feature>
<feature type="disulfide bond" evidence="12">
    <location>
        <begin position="2370"/>
        <end position="2379"/>
    </location>
</feature>
<feature type="disulfide bond" evidence="12">
    <location>
        <begin position="1447"/>
        <end position="1456"/>
    </location>
</feature>
<dbReference type="PROSITE" id="PS01187">
    <property type="entry name" value="EGF_CA"/>
    <property type="match status" value="10"/>
</dbReference>
<feature type="domain" description="EGF-like" evidence="16">
    <location>
        <begin position="1459"/>
        <end position="1495"/>
    </location>
</feature>
<feature type="domain" description="EGF-like" evidence="16">
    <location>
        <begin position="602"/>
        <end position="638"/>
    </location>
</feature>
<dbReference type="FunFam" id="2.10.25.10:FF:001002">
    <property type="entry name" value="Protein eyes shut homolog"/>
    <property type="match status" value="1"/>
</dbReference>
<dbReference type="GO" id="GO:0035282">
    <property type="term" value="P:segmentation"/>
    <property type="evidence" value="ECO:0007669"/>
    <property type="project" value="UniProtKB-ARBA"/>
</dbReference>
<name>A0AAV1MZ23_SCOSC</name>
<evidence type="ECO:0000256" key="9">
    <source>
        <dbReference type="ARBA" id="ARBA00023136"/>
    </source>
</evidence>
<dbReference type="SMART" id="SM00181">
    <property type="entry name" value="EGF"/>
    <property type="match status" value="45"/>
</dbReference>
<evidence type="ECO:0000256" key="1">
    <source>
        <dbReference type="ARBA" id="ARBA00004370"/>
    </source>
</evidence>
<feature type="disulfide bond" evidence="12">
    <location>
        <begin position="590"/>
        <end position="599"/>
    </location>
</feature>
<dbReference type="FunFam" id="2.10.25.10:FF:000669">
    <property type="entry name" value="Eyes shut homolog"/>
    <property type="match status" value="1"/>
</dbReference>
<dbReference type="InterPro" id="IPR001881">
    <property type="entry name" value="EGF-like_Ca-bd_dom"/>
</dbReference>
<feature type="disulfide bond" evidence="12">
    <location>
        <begin position="1560"/>
        <end position="1569"/>
    </location>
</feature>
<protein>
    <submittedName>
        <fullName evidence="17">Protein eyes shut homolog</fullName>
    </submittedName>
</protein>
<feature type="disulfide bond" evidence="12">
    <location>
        <begin position="821"/>
        <end position="830"/>
    </location>
</feature>
<feature type="disulfide bond" evidence="12">
    <location>
        <begin position="1680"/>
        <end position="1689"/>
    </location>
</feature>
<feature type="domain" description="EGF-like" evidence="16">
    <location>
        <begin position="1066"/>
        <end position="1102"/>
    </location>
</feature>
<dbReference type="GO" id="GO:0051240">
    <property type="term" value="P:positive regulation of multicellular organismal process"/>
    <property type="evidence" value="ECO:0007669"/>
    <property type="project" value="UniProtKB-ARBA"/>
</dbReference>
<feature type="domain" description="EGF-like" evidence="16">
    <location>
        <begin position="450"/>
        <end position="493"/>
    </location>
</feature>
<dbReference type="SUPFAM" id="SSF57184">
    <property type="entry name" value="Growth factor receptor domain"/>
    <property type="match status" value="6"/>
</dbReference>
<feature type="domain" description="EGF-like" evidence="16">
    <location>
        <begin position="2062"/>
        <end position="2102"/>
    </location>
</feature>
<feature type="disulfide bond" evidence="12">
    <location>
        <begin position="483"/>
        <end position="492"/>
    </location>
</feature>
<comment type="subcellular location">
    <subcellularLocation>
        <location evidence="1">Membrane</location>
    </subcellularLocation>
    <subcellularLocation>
        <location evidence="2">Secreted</location>
        <location evidence="2">Extracellular space</location>
        <location evidence="2">Extracellular matrix</location>
    </subcellularLocation>
</comment>
<feature type="disulfide bond" evidence="12">
    <location>
        <begin position="202"/>
        <end position="211"/>
    </location>
</feature>
<evidence type="ECO:0000256" key="12">
    <source>
        <dbReference type="PROSITE-ProRule" id="PRU00076"/>
    </source>
</evidence>
<feature type="disulfide bond" evidence="12">
    <location>
        <begin position="783"/>
        <end position="792"/>
    </location>
</feature>
<dbReference type="GO" id="GO:0045597">
    <property type="term" value="P:positive regulation of cell differentiation"/>
    <property type="evidence" value="ECO:0007669"/>
    <property type="project" value="UniProtKB-ARBA"/>
</dbReference>
<dbReference type="CDD" id="cd00110">
    <property type="entry name" value="LamG"/>
    <property type="match status" value="5"/>
</dbReference>
<evidence type="ECO:0000256" key="2">
    <source>
        <dbReference type="ARBA" id="ARBA00004498"/>
    </source>
</evidence>
<feature type="domain" description="EGF-like" evidence="16">
    <location>
        <begin position="1104"/>
        <end position="1144"/>
    </location>
</feature>
<feature type="disulfide bond" evidence="12">
    <location>
        <begin position="1214"/>
        <end position="1223"/>
    </location>
</feature>
<dbReference type="FunFam" id="2.10.25.10:FF:000373">
    <property type="entry name" value="sushi, nidogen and EGF-like domain-containing protein 1"/>
    <property type="match status" value="1"/>
</dbReference>
<evidence type="ECO:0000256" key="7">
    <source>
        <dbReference type="ARBA" id="ARBA00022737"/>
    </source>
</evidence>
<feature type="domain" description="EGF-like" evidence="16">
    <location>
        <begin position="754"/>
        <end position="793"/>
    </location>
</feature>
<dbReference type="FunFam" id="2.10.25.10:FF:000012">
    <property type="entry name" value="Delta-like protein"/>
    <property type="match status" value="3"/>
</dbReference>
<dbReference type="Pfam" id="PF00054">
    <property type="entry name" value="Laminin_G_1"/>
    <property type="match status" value="2"/>
</dbReference>
<keyword evidence="18" id="KW-1185">Reference proteome</keyword>
<organism evidence="17 18">
    <name type="scientific">Scomber scombrus</name>
    <name type="common">Atlantic mackerel</name>
    <name type="synonym">Scomber vernalis</name>
    <dbReference type="NCBI Taxonomy" id="13677"/>
    <lineage>
        <taxon>Eukaryota</taxon>
        <taxon>Metazoa</taxon>
        <taxon>Chordata</taxon>
        <taxon>Craniata</taxon>
        <taxon>Vertebrata</taxon>
        <taxon>Euteleostomi</taxon>
        <taxon>Actinopterygii</taxon>
        <taxon>Neopterygii</taxon>
        <taxon>Teleostei</taxon>
        <taxon>Neoteleostei</taxon>
        <taxon>Acanthomorphata</taxon>
        <taxon>Pelagiaria</taxon>
        <taxon>Scombriformes</taxon>
        <taxon>Scombridae</taxon>
        <taxon>Scomber</taxon>
    </lineage>
</organism>
<feature type="disulfide bond" evidence="12">
    <location>
        <begin position="1719"/>
        <end position="1728"/>
    </location>
</feature>
<dbReference type="FunFam" id="2.10.25.10:FF:000045">
    <property type="entry name" value="Slit guidance ligand 2"/>
    <property type="match status" value="1"/>
</dbReference>
<dbReference type="GO" id="GO:0048589">
    <property type="term" value="P:developmental growth"/>
    <property type="evidence" value="ECO:0007669"/>
    <property type="project" value="UniProtKB-ARBA"/>
</dbReference>
<keyword evidence="6 14" id="KW-0732">Signal</keyword>
<accession>A0AAV1MZ23</accession>
<feature type="domain" description="EGF-like" evidence="16">
    <location>
        <begin position="259"/>
        <end position="294"/>
    </location>
</feature>
<comment type="caution">
    <text evidence="12">Lacks conserved residue(s) required for the propagation of feature annotation.</text>
</comment>
<evidence type="ECO:0000259" key="15">
    <source>
        <dbReference type="PROSITE" id="PS50025"/>
    </source>
</evidence>
<dbReference type="Pfam" id="PF00008">
    <property type="entry name" value="EGF"/>
    <property type="match status" value="17"/>
</dbReference>